<reference evidence="7 8" key="1">
    <citation type="submission" date="2018-05" db="EMBL/GenBank/DDBJ databases">
        <title>Micromonosporas from Atacama Desert.</title>
        <authorList>
            <person name="Carro L."/>
            <person name="Golinska P."/>
            <person name="Klenk H.-P."/>
            <person name="Goodfellow M."/>
        </authorList>
    </citation>
    <scope>NUCLEOTIDE SEQUENCE [LARGE SCALE GENOMIC DNA]</scope>
    <source>
        <strain evidence="7 8">4G51</strain>
    </source>
</reference>
<comment type="catalytic activity">
    <reaction evidence="1">
        <text>(4aS,6R)-4a-hydroxy-L-erythro-5,6,7,8-tetrahydrobiopterin = (6R)-L-erythro-6,7-dihydrobiopterin + H2O</text>
        <dbReference type="Rhea" id="RHEA:11920"/>
        <dbReference type="ChEBI" id="CHEBI:15377"/>
        <dbReference type="ChEBI" id="CHEBI:15642"/>
        <dbReference type="ChEBI" id="CHEBI:43120"/>
        <dbReference type="EC" id="4.2.1.96"/>
    </reaction>
</comment>
<evidence type="ECO:0000256" key="3">
    <source>
        <dbReference type="ARBA" id="ARBA00013252"/>
    </source>
</evidence>
<dbReference type="Pfam" id="PF01329">
    <property type="entry name" value="Pterin_4a"/>
    <property type="match status" value="1"/>
</dbReference>
<evidence type="ECO:0000256" key="4">
    <source>
        <dbReference type="ARBA" id="ARBA00021735"/>
    </source>
</evidence>
<reference evidence="6 9" key="2">
    <citation type="submission" date="2023-12" db="EMBL/GenBank/DDBJ databases">
        <title>Micromonospora sp. nov., isolated from Atacama Desert.</title>
        <authorList>
            <person name="Carro L."/>
            <person name="Golinska P."/>
            <person name="Klenk H.-P."/>
            <person name="Goodfellow M."/>
        </authorList>
    </citation>
    <scope>NUCLEOTIDE SEQUENCE [LARGE SCALE GENOMIC DNA]</scope>
    <source>
        <strain evidence="6 9">4G53</strain>
    </source>
</reference>
<dbReference type="Proteomes" id="UP001290101">
    <property type="component" value="Unassembled WGS sequence"/>
</dbReference>
<dbReference type="Gene3D" id="3.30.1360.20">
    <property type="entry name" value="Transcriptional coactivator/pterin dehydratase"/>
    <property type="match status" value="1"/>
</dbReference>
<protein>
    <recommendedName>
        <fullName evidence="4">Putative pterin-4-alpha-carbinolamine dehydratase</fullName>
        <ecNumber evidence="3">4.2.1.96</ecNumber>
    </recommendedName>
</protein>
<dbReference type="GO" id="GO:0008124">
    <property type="term" value="F:4-alpha-hydroxytetrahydrobiopterin dehydratase activity"/>
    <property type="evidence" value="ECO:0007669"/>
    <property type="project" value="UniProtKB-EC"/>
</dbReference>
<keyword evidence="9" id="KW-1185">Reference proteome</keyword>
<dbReference type="EC" id="4.2.1.96" evidence="3"/>
<dbReference type="RefSeq" id="WP_109801762.1">
    <property type="nucleotide sequence ID" value="NZ_JAXOTQ010000012.1"/>
</dbReference>
<accession>A0A317DK14</accession>
<comment type="caution">
    <text evidence="7">The sequence shown here is derived from an EMBL/GenBank/DDBJ whole genome shotgun (WGS) entry which is preliminary data.</text>
</comment>
<dbReference type="EMBL" id="JAXOTQ010000012">
    <property type="protein sequence ID" value="MDZ5490140.1"/>
    <property type="molecule type" value="Genomic_DNA"/>
</dbReference>
<evidence type="ECO:0000313" key="7">
    <source>
        <dbReference type="EMBL" id="PWR15119.1"/>
    </source>
</evidence>
<sequence>MRVLFSGRAKHDYLSDALTLLSGWTREGEQIRRTMVLDDTQHAALTERVKVVADALRLRPEISRRADQTQIRVGHGDGEPLTEGEVLLAARIEDAFRAVTDIRS</sequence>
<evidence type="ECO:0000256" key="2">
    <source>
        <dbReference type="ARBA" id="ARBA00006472"/>
    </source>
</evidence>
<gene>
    <name evidence="7" type="ORF">DKT69_12635</name>
    <name evidence="6" type="ORF">U2F25_11790</name>
</gene>
<evidence type="ECO:0000256" key="1">
    <source>
        <dbReference type="ARBA" id="ARBA00001554"/>
    </source>
</evidence>
<proteinExistence type="inferred from homology"/>
<organism evidence="7 8">
    <name type="scientific">Micromonospora sicca</name>
    <dbReference type="NCBI Taxonomy" id="2202420"/>
    <lineage>
        <taxon>Bacteria</taxon>
        <taxon>Bacillati</taxon>
        <taxon>Actinomycetota</taxon>
        <taxon>Actinomycetes</taxon>
        <taxon>Micromonosporales</taxon>
        <taxon>Micromonosporaceae</taxon>
        <taxon>Micromonospora</taxon>
    </lineage>
</organism>
<comment type="similarity">
    <text evidence="2">Belongs to the pterin-4-alpha-carbinolamine dehydratase family.</text>
</comment>
<evidence type="ECO:0000313" key="6">
    <source>
        <dbReference type="EMBL" id="MDZ5490140.1"/>
    </source>
</evidence>
<evidence type="ECO:0000313" key="9">
    <source>
        <dbReference type="Proteomes" id="UP001290101"/>
    </source>
</evidence>
<dbReference type="SUPFAM" id="SSF55248">
    <property type="entry name" value="PCD-like"/>
    <property type="match status" value="1"/>
</dbReference>
<dbReference type="AlphaFoldDB" id="A0A317DK14"/>
<dbReference type="EMBL" id="QGKS01000195">
    <property type="protein sequence ID" value="PWR15119.1"/>
    <property type="molecule type" value="Genomic_DNA"/>
</dbReference>
<evidence type="ECO:0000313" key="8">
    <source>
        <dbReference type="Proteomes" id="UP000246050"/>
    </source>
</evidence>
<dbReference type="GO" id="GO:0006729">
    <property type="term" value="P:tetrahydrobiopterin biosynthetic process"/>
    <property type="evidence" value="ECO:0007669"/>
    <property type="project" value="InterPro"/>
</dbReference>
<name>A0A317DK14_9ACTN</name>
<keyword evidence="5 6" id="KW-0456">Lyase</keyword>
<dbReference type="InterPro" id="IPR036428">
    <property type="entry name" value="PCD_sf"/>
</dbReference>
<dbReference type="OrthoDB" id="5188379at2"/>
<dbReference type="Proteomes" id="UP000246050">
    <property type="component" value="Unassembled WGS sequence"/>
</dbReference>
<dbReference type="InterPro" id="IPR001533">
    <property type="entry name" value="Pterin_deHydtase"/>
</dbReference>
<evidence type="ECO:0000256" key="5">
    <source>
        <dbReference type="ARBA" id="ARBA00023239"/>
    </source>
</evidence>